<proteinExistence type="predicted"/>
<evidence type="ECO:0000313" key="1">
    <source>
        <dbReference type="EMBL" id="QDT70896.1"/>
    </source>
</evidence>
<accession>A0A517TR92</accession>
<dbReference type="AlphaFoldDB" id="A0A517TR92"/>
<keyword evidence="2" id="KW-1185">Reference proteome</keyword>
<sequence length="69" mass="7793">MAEIRCNEYLSYYKIAVCFLLRLLFAYRRVSLLELCQDLANAQACPTPLVTPIAVRGSPESNRLNLVTS</sequence>
<dbReference type="EMBL" id="CP036339">
    <property type="protein sequence ID" value="QDT70896.1"/>
    <property type="molecule type" value="Genomic_DNA"/>
</dbReference>
<dbReference type="Proteomes" id="UP000317909">
    <property type="component" value="Chromosome"/>
</dbReference>
<gene>
    <name evidence="1" type="ORF">I41_00490</name>
</gene>
<organism evidence="1 2">
    <name type="scientific">Lacipirellula limnantheis</name>
    <dbReference type="NCBI Taxonomy" id="2528024"/>
    <lineage>
        <taxon>Bacteria</taxon>
        <taxon>Pseudomonadati</taxon>
        <taxon>Planctomycetota</taxon>
        <taxon>Planctomycetia</taxon>
        <taxon>Pirellulales</taxon>
        <taxon>Lacipirellulaceae</taxon>
        <taxon>Lacipirellula</taxon>
    </lineage>
</organism>
<evidence type="ECO:0000313" key="2">
    <source>
        <dbReference type="Proteomes" id="UP000317909"/>
    </source>
</evidence>
<name>A0A517TR92_9BACT</name>
<protein>
    <submittedName>
        <fullName evidence="1">Uncharacterized protein</fullName>
    </submittedName>
</protein>
<reference evidence="1 2" key="1">
    <citation type="submission" date="2019-02" db="EMBL/GenBank/DDBJ databases">
        <title>Deep-cultivation of Planctomycetes and their phenomic and genomic characterization uncovers novel biology.</title>
        <authorList>
            <person name="Wiegand S."/>
            <person name="Jogler M."/>
            <person name="Boedeker C."/>
            <person name="Pinto D."/>
            <person name="Vollmers J."/>
            <person name="Rivas-Marin E."/>
            <person name="Kohn T."/>
            <person name="Peeters S.H."/>
            <person name="Heuer A."/>
            <person name="Rast P."/>
            <person name="Oberbeckmann S."/>
            <person name="Bunk B."/>
            <person name="Jeske O."/>
            <person name="Meyerdierks A."/>
            <person name="Storesund J.E."/>
            <person name="Kallscheuer N."/>
            <person name="Luecker S."/>
            <person name="Lage O.M."/>
            <person name="Pohl T."/>
            <person name="Merkel B.J."/>
            <person name="Hornburger P."/>
            <person name="Mueller R.-W."/>
            <person name="Bruemmer F."/>
            <person name="Labrenz M."/>
            <person name="Spormann A.M."/>
            <person name="Op den Camp H."/>
            <person name="Overmann J."/>
            <person name="Amann R."/>
            <person name="Jetten M.S.M."/>
            <person name="Mascher T."/>
            <person name="Medema M.H."/>
            <person name="Devos D.P."/>
            <person name="Kaster A.-K."/>
            <person name="Ovreas L."/>
            <person name="Rohde M."/>
            <person name="Galperin M.Y."/>
            <person name="Jogler C."/>
        </authorList>
    </citation>
    <scope>NUCLEOTIDE SEQUENCE [LARGE SCALE GENOMIC DNA]</scope>
    <source>
        <strain evidence="1 2">I41</strain>
    </source>
</reference>
<dbReference type="KEGG" id="llh:I41_00490"/>